<protein>
    <submittedName>
        <fullName evidence="1">Uncharacterized protein</fullName>
    </submittedName>
</protein>
<sequence length="129" mass="15129">MIRQDYLIRMIQEIFAAIANLILRRKRISQTDWEEYESTARQILGMTPEQLAQMDCERLLDQYQDGQDGIEKIELAAMMMLKMAEDTKDIVPKARLQQEGVALLKYVQAHGKTYSLPRELLIQFLESRH</sequence>
<keyword evidence="2" id="KW-1185">Reference proteome</keyword>
<dbReference type="Proteomes" id="UP000703295">
    <property type="component" value="Unassembled WGS sequence"/>
</dbReference>
<organism evidence="1 2">
    <name type="scientific">Bacteroides mediterraneensis</name>
    <dbReference type="NCBI Taxonomy" id="1841856"/>
    <lineage>
        <taxon>Bacteria</taxon>
        <taxon>Pseudomonadati</taxon>
        <taxon>Bacteroidota</taxon>
        <taxon>Bacteroidia</taxon>
        <taxon>Bacteroidales</taxon>
        <taxon>Bacteroidaceae</taxon>
        <taxon>Bacteroides</taxon>
    </lineage>
</organism>
<name>A0ABS2EYW8_9BACE</name>
<evidence type="ECO:0000313" key="2">
    <source>
        <dbReference type="Proteomes" id="UP000703295"/>
    </source>
</evidence>
<reference evidence="1 2" key="1">
    <citation type="journal article" date="2021" name="Sci. Rep.">
        <title>The distribution of antibiotic resistance genes in chicken gut microbiota commensals.</title>
        <authorList>
            <person name="Juricova H."/>
            <person name="Matiasovicova J."/>
            <person name="Kubasova T."/>
            <person name="Cejkova D."/>
            <person name="Rychlik I."/>
        </authorList>
    </citation>
    <scope>NUCLEOTIDE SEQUENCE [LARGE SCALE GENOMIC DNA]</scope>
    <source>
        <strain evidence="1 2">An801</strain>
    </source>
</reference>
<comment type="caution">
    <text evidence="1">The sequence shown here is derived from an EMBL/GenBank/DDBJ whole genome shotgun (WGS) entry which is preliminary data.</text>
</comment>
<proteinExistence type="predicted"/>
<dbReference type="EMBL" id="JACJJW010000056">
    <property type="protein sequence ID" value="MBM6759748.1"/>
    <property type="molecule type" value="Genomic_DNA"/>
</dbReference>
<accession>A0ABS2EYW8</accession>
<dbReference type="RefSeq" id="WP_204477191.1">
    <property type="nucleotide sequence ID" value="NZ_JACJJW010000056.1"/>
</dbReference>
<evidence type="ECO:0000313" key="1">
    <source>
        <dbReference type="EMBL" id="MBM6759748.1"/>
    </source>
</evidence>
<gene>
    <name evidence="1" type="ORF">H6A31_13855</name>
</gene>